<evidence type="ECO:0000256" key="1">
    <source>
        <dbReference type="ARBA" id="ARBA00001933"/>
    </source>
</evidence>
<dbReference type="Pfam" id="PF00155">
    <property type="entry name" value="Aminotran_1_2"/>
    <property type="match status" value="1"/>
</dbReference>
<dbReference type="PANTHER" id="PTHR11751:SF29">
    <property type="entry name" value="ALANINE TRANSAMINASE"/>
    <property type="match status" value="1"/>
</dbReference>
<dbReference type="InterPro" id="IPR004839">
    <property type="entry name" value="Aminotransferase_I/II_large"/>
</dbReference>
<evidence type="ECO:0000256" key="6">
    <source>
        <dbReference type="ARBA" id="ARBA00025708"/>
    </source>
</evidence>
<name>A0A1I9G8U0_BRUMA</name>
<comment type="similarity">
    <text evidence="7">Belongs to the class-I pyridoxal-phosphate-dependent aminotransferase family. Alanine aminotransferase subfamily.</text>
</comment>
<reference evidence="11" key="1">
    <citation type="journal article" date="2007" name="Science">
        <title>Draft genome of the filarial nematode parasite Brugia malayi.</title>
        <authorList>
            <person name="Ghedin E."/>
            <person name="Wang S."/>
            <person name="Spiro D."/>
            <person name="Caler E."/>
            <person name="Zhao Q."/>
            <person name="Crabtree J."/>
            <person name="Allen J.E."/>
            <person name="Delcher A.L."/>
            <person name="Guiliano D.B."/>
            <person name="Miranda-Saavedra D."/>
            <person name="Angiuoli S.V."/>
            <person name="Creasy T."/>
            <person name="Amedeo P."/>
            <person name="Haas B."/>
            <person name="El-Sayed N.M."/>
            <person name="Wortman J.R."/>
            <person name="Feldblyum T."/>
            <person name="Tallon L."/>
            <person name="Schatz M."/>
            <person name="Shumway M."/>
            <person name="Koo H."/>
            <person name="Salzberg S.L."/>
            <person name="Schobel S."/>
            <person name="Pertea M."/>
            <person name="Pop M."/>
            <person name="White O."/>
            <person name="Barton G.J."/>
            <person name="Carlow C.K."/>
            <person name="Crawford M.J."/>
            <person name="Daub J."/>
            <person name="Dimmic M.W."/>
            <person name="Estes C.F."/>
            <person name="Foster J.M."/>
            <person name="Ganatra M."/>
            <person name="Gregory W.F."/>
            <person name="Johnson N.M."/>
            <person name="Jin J."/>
            <person name="Komuniecki R."/>
            <person name="Korf I."/>
            <person name="Kumar S."/>
            <person name="Laney S."/>
            <person name="Li B.W."/>
            <person name="Li W."/>
            <person name="Lindblom T.H."/>
            <person name="Lustigman S."/>
            <person name="Ma D."/>
            <person name="Maina C.V."/>
            <person name="Martin D.M."/>
            <person name="McCarter J.P."/>
            <person name="McReynolds L."/>
            <person name="Mitreva M."/>
            <person name="Nutman T.B."/>
            <person name="Parkinson J."/>
            <person name="Peregrin-Alvarez J.M."/>
            <person name="Poole C."/>
            <person name="Ren Q."/>
            <person name="Saunders L."/>
            <person name="Sluder A.E."/>
            <person name="Smith K."/>
            <person name="Stanke M."/>
            <person name="Unnasch T.R."/>
            <person name="Ware J."/>
            <person name="Wei A.D."/>
            <person name="Weil G."/>
            <person name="Williams D.J."/>
            <person name="Zhang Y."/>
            <person name="Williams S.A."/>
            <person name="Fraser-Liggett C."/>
            <person name="Slatko B."/>
            <person name="Blaxter M.L."/>
            <person name="Scott A.L."/>
        </authorList>
    </citation>
    <scope>NUCLEOTIDE SEQUENCE</scope>
    <source>
        <strain evidence="11">FR3</strain>
    </source>
</reference>
<dbReference type="SUPFAM" id="SSF53383">
    <property type="entry name" value="PLP-dependent transferases"/>
    <property type="match status" value="1"/>
</dbReference>
<dbReference type="InterPro" id="IPR015424">
    <property type="entry name" value="PyrdxlP-dep_Trfase"/>
</dbReference>
<keyword evidence="5" id="KW-0663">Pyridoxal phosphate</keyword>
<evidence type="ECO:0000259" key="10">
    <source>
        <dbReference type="Pfam" id="PF00155"/>
    </source>
</evidence>
<evidence type="ECO:0000256" key="8">
    <source>
        <dbReference type="ARBA" id="ARBA00026106"/>
    </source>
</evidence>
<gene>
    <name evidence="11" type="primary">Bm11185</name>
    <name evidence="11" type="ORF">BM_Bm11185</name>
</gene>
<comment type="catalytic activity">
    <reaction evidence="9">
        <text>L-alanine + 2-oxoglutarate = pyruvate + L-glutamate</text>
        <dbReference type="Rhea" id="RHEA:19453"/>
        <dbReference type="ChEBI" id="CHEBI:15361"/>
        <dbReference type="ChEBI" id="CHEBI:16810"/>
        <dbReference type="ChEBI" id="CHEBI:29985"/>
        <dbReference type="ChEBI" id="CHEBI:57972"/>
        <dbReference type="EC" id="2.6.1.2"/>
    </reaction>
</comment>
<evidence type="ECO:0000256" key="2">
    <source>
        <dbReference type="ARBA" id="ARBA00011738"/>
    </source>
</evidence>
<evidence type="ECO:0000256" key="3">
    <source>
        <dbReference type="ARBA" id="ARBA00022576"/>
    </source>
</evidence>
<dbReference type="Gene3D" id="3.40.640.10">
    <property type="entry name" value="Type I PLP-dependent aspartate aminotransferase-like (Major domain)"/>
    <property type="match status" value="1"/>
</dbReference>
<proteinExistence type="inferred from homology"/>
<sequence>MIPIPQYPLYSATIVEFGLGMVGYYLDESNNWALNIDELEHAYKKSLNEFNTRVLCVINPGNPTGQVLSRDNVEEIIKFAYKNKLFLLADEVSIF</sequence>
<dbReference type="GO" id="GO:0042853">
    <property type="term" value="P:L-alanine catabolic process"/>
    <property type="evidence" value="ECO:0007669"/>
    <property type="project" value="UniProtKB-UniPathway"/>
</dbReference>
<dbReference type="EC" id="2.6.1.2" evidence="8"/>
<reference evidence="11" key="2">
    <citation type="submission" date="2012-12" db="EMBL/GenBank/DDBJ databases">
        <authorList>
            <consortium name="WormBase Consortium"/>
            <person name="Ghedin E."/>
            <person name="Paulini M."/>
        </authorList>
    </citation>
    <scope>NUCLEOTIDE SEQUENCE</scope>
    <source>
        <strain evidence="11">FR3</strain>
    </source>
</reference>
<evidence type="ECO:0000313" key="11">
    <source>
        <dbReference type="EMBL" id="CDQ06921.1"/>
    </source>
</evidence>
<comment type="pathway">
    <text evidence="6">Amino-acid degradation; L-alanine degradation via transaminase pathway; pyruvate from L-alanine: step 1/1.</text>
</comment>
<evidence type="ECO:0000256" key="5">
    <source>
        <dbReference type="ARBA" id="ARBA00022898"/>
    </source>
</evidence>
<dbReference type="PANTHER" id="PTHR11751">
    <property type="entry name" value="ALANINE AMINOTRANSFERASE"/>
    <property type="match status" value="1"/>
</dbReference>
<keyword evidence="4" id="KW-0808">Transferase</keyword>
<keyword evidence="3" id="KW-0032">Aminotransferase</keyword>
<evidence type="ECO:0000256" key="7">
    <source>
        <dbReference type="ARBA" id="ARBA00025785"/>
    </source>
</evidence>
<organism evidence="11">
    <name type="scientific">Brugia malayi</name>
    <name type="common">Filarial nematode worm</name>
    <dbReference type="NCBI Taxonomy" id="6279"/>
    <lineage>
        <taxon>Eukaryota</taxon>
        <taxon>Metazoa</taxon>
        <taxon>Ecdysozoa</taxon>
        <taxon>Nematoda</taxon>
        <taxon>Chromadorea</taxon>
        <taxon>Rhabditida</taxon>
        <taxon>Spirurina</taxon>
        <taxon>Spiruromorpha</taxon>
        <taxon>Filarioidea</taxon>
        <taxon>Onchocercidae</taxon>
        <taxon>Brugia</taxon>
    </lineage>
</organism>
<accession>A0A1I9G8U0</accession>
<dbReference type="UniPathway" id="UPA00528">
    <property type="reaction ID" value="UER00586"/>
</dbReference>
<dbReference type="InterPro" id="IPR015421">
    <property type="entry name" value="PyrdxlP-dep_Trfase_major"/>
</dbReference>
<comment type="cofactor">
    <cofactor evidence="1">
        <name>pyridoxal 5'-phosphate</name>
        <dbReference type="ChEBI" id="CHEBI:597326"/>
    </cofactor>
</comment>
<evidence type="ECO:0000256" key="9">
    <source>
        <dbReference type="ARBA" id="ARBA00047412"/>
    </source>
</evidence>
<protein>
    <recommendedName>
        <fullName evidence="8">alanine transaminase</fullName>
        <ecNumber evidence="8">2.6.1.2</ecNumber>
    </recommendedName>
</protein>
<evidence type="ECO:0000256" key="4">
    <source>
        <dbReference type="ARBA" id="ARBA00022679"/>
    </source>
</evidence>
<dbReference type="AlphaFoldDB" id="A0A1I9G8U0"/>
<dbReference type="OMA" id="TEARTHC"/>
<dbReference type="EMBL" id="LN857207">
    <property type="protein sequence ID" value="CDQ06921.1"/>
    <property type="molecule type" value="Genomic_DNA"/>
</dbReference>
<dbReference type="GO" id="GO:0004021">
    <property type="term" value="F:L-alanine:2-oxoglutarate aminotransferase activity"/>
    <property type="evidence" value="ECO:0007669"/>
    <property type="project" value="UniProtKB-EC"/>
</dbReference>
<dbReference type="GO" id="GO:0030170">
    <property type="term" value="F:pyridoxal phosphate binding"/>
    <property type="evidence" value="ECO:0007669"/>
    <property type="project" value="InterPro"/>
</dbReference>
<comment type="subunit">
    <text evidence="2">Homodimer.</text>
</comment>
<dbReference type="InterPro" id="IPR045088">
    <property type="entry name" value="ALAT1/2-like"/>
</dbReference>
<feature type="domain" description="Aminotransferase class I/classII large" evidence="10">
    <location>
        <begin position="2"/>
        <end position="92"/>
    </location>
</feature>